<evidence type="ECO:0000256" key="1">
    <source>
        <dbReference type="SAM" id="MobiDB-lite"/>
    </source>
</evidence>
<dbReference type="EMBL" id="LFZO01000125">
    <property type="protein sequence ID" value="KXT13200.1"/>
    <property type="molecule type" value="Genomic_DNA"/>
</dbReference>
<evidence type="ECO:0000313" key="2">
    <source>
        <dbReference type="EMBL" id="KXT13200.1"/>
    </source>
</evidence>
<reference evidence="2 3" key="1">
    <citation type="submission" date="2015-07" db="EMBL/GenBank/DDBJ databases">
        <title>Comparative genomics of the Sigatoka disease complex on banana suggests a link between parallel evolutionary changes in Pseudocercospora fijiensis and Pseudocercospora eumusae and increased virulence on the banana host.</title>
        <authorList>
            <person name="Chang T.-C."/>
            <person name="Salvucci A."/>
            <person name="Crous P.W."/>
            <person name="Stergiopoulos I."/>
        </authorList>
    </citation>
    <scope>NUCLEOTIDE SEQUENCE [LARGE SCALE GENOMIC DNA]</scope>
    <source>
        <strain evidence="2 3">CBS 116634</strain>
    </source>
</reference>
<sequence length="83" mass="9583">MPQARVTLLRPSKRLRVWFKSLVPWRDLLENHSCPPDNPDENDTDNDQTETEKDPAGSDEEASERDSEDKEKDGMEVDDGLRE</sequence>
<organism evidence="2 3">
    <name type="scientific">Pseudocercospora musae</name>
    <dbReference type="NCBI Taxonomy" id="113226"/>
    <lineage>
        <taxon>Eukaryota</taxon>
        <taxon>Fungi</taxon>
        <taxon>Dikarya</taxon>
        <taxon>Ascomycota</taxon>
        <taxon>Pezizomycotina</taxon>
        <taxon>Dothideomycetes</taxon>
        <taxon>Dothideomycetidae</taxon>
        <taxon>Mycosphaerellales</taxon>
        <taxon>Mycosphaerellaceae</taxon>
        <taxon>Pseudocercospora</taxon>
    </lineage>
</organism>
<gene>
    <name evidence="2" type="ORF">AC579_2586</name>
</gene>
<feature type="compositionally biased region" description="Basic and acidic residues" evidence="1">
    <location>
        <begin position="64"/>
        <end position="83"/>
    </location>
</feature>
<accession>A0A139IES4</accession>
<evidence type="ECO:0000313" key="3">
    <source>
        <dbReference type="Proteomes" id="UP000073492"/>
    </source>
</evidence>
<dbReference type="Proteomes" id="UP000073492">
    <property type="component" value="Unassembled WGS sequence"/>
</dbReference>
<protein>
    <submittedName>
        <fullName evidence="2">Uncharacterized protein</fullName>
    </submittedName>
</protein>
<dbReference type="AlphaFoldDB" id="A0A139IES4"/>
<feature type="compositionally biased region" description="Acidic residues" evidence="1">
    <location>
        <begin position="38"/>
        <end position="49"/>
    </location>
</feature>
<keyword evidence="3" id="KW-1185">Reference proteome</keyword>
<name>A0A139IES4_9PEZI</name>
<proteinExistence type="predicted"/>
<comment type="caution">
    <text evidence="2">The sequence shown here is derived from an EMBL/GenBank/DDBJ whole genome shotgun (WGS) entry which is preliminary data.</text>
</comment>
<feature type="region of interest" description="Disordered" evidence="1">
    <location>
        <begin position="29"/>
        <end position="83"/>
    </location>
</feature>